<evidence type="ECO:0000313" key="7">
    <source>
        <dbReference type="Proteomes" id="UP000503399"/>
    </source>
</evidence>
<dbReference type="GO" id="GO:0016757">
    <property type="term" value="F:glycosyltransferase activity"/>
    <property type="evidence" value="ECO:0007669"/>
    <property type="project" value="UniProtKB-ARBA"/>
</dbReference>
<evidence type="ECO:0000256" key="1">
    <source>
        <dbReference type="ARBA" id="ARBA00006188"/>
    </source>
</evidence>
<dbReference type="SUPFAM" id="SSF48208">
    <property type="entry name" value="Six-hairpin glycosidases"/>
    <property type="match status" value="1"/>
</dbReference>
<gene>
    <name evidence="6" type="ORF">R50_0451</name>
</gene>
<dbReference type="InterPro" id="IPR046966">
    <property type="entry name" value="Glucoamylase_active_site"/>
</dbReference>
<evidence type="ECO:0000256" key="3">
    <source>
        <dbReference type="ARBA" id="ARBA00023295"/>
    </source>
</evidence>
<dbReference type="InterPro" id="IPR011013">
    <property type="entry name" value="Gal_mutarotase_sf_dom"/>
</dbReference>
<dbReference type="InterPro" id="IPR011613">
    <property type="entry name" value="GH15-like"/>
</dbReference>
<keyword evidence="3" id="KW-0326">Glycosidase</keyword>
<dbReference type="PANTHER" id="PTHR31616">
    <property type="entry name" value="TREHALASE"/>
    <property type="match status" value="1"/>
</dbReference>
<keyword evidence="7" id="KW-1185">Reference proteome</keyword>
<dbReference type="AlphaFoldDB" id="A0A6F8ZDW8"/>
<dbReference type="Pfam" id="PF09137">
    <property type="entry name" value="Glucodextran_N"/>
    <property type="match status" value="1"/>
</dbReference>
<evidence type="ECO:0000259" key="4">
    <source>
        <dbReference type="Pfam" id="PF00723"/>
    </source>
</evidence>
<dbReference type="EMBL" id="LR778114">
    <property type="protein sequence ID" value="CAB1127957.1"/>
    <property type="molecule type" value="Genomic_DNA"/>
</dbReference>
<dbReference type="InterPro" id="IPR015220">
    <property type="entry name" value="Glucodextranase_N"/>
</dbReference>
<organism evidence="6 7">
    <name type="scientific">Candidatus Hydrogenisulfobacillus filiaventi</name>
    <dbReference type="NCBI Taxonomy" id="2707344"/>
    <lineage>
        <taxon>Bacteria</taxon>
        <taxon>Bacillati</taxon>
        <taxon>Bacillota</taxon>
        <taxon>Clostridia</taxon>
        <taxon>Eubacteriales</taxon>
        <taxon>Clostridiales Family XVII. Incertae Sedis</taxon>
        <taxon>Candidatus Hydrogenisulfobacillus</taxon>
    </lineage>
</organism>
<accession>A0A6F8ZDW8</accession>
<dbReference type="Gene3D" id="1.50.10.10">
    <property type="match status" value="1"/>
</dbReference>
<dbReference type="GO" id="GO:0004553">
    <property type="term" value="F:hydrolase activity, hydrolyzing O-glycosyl compounds"/>
    <property type="evidence" value="ECO:0007669"/>
    <property type="project" value="TreeGrafter"/>
</dbReference>
<protein>
    <submittedName>
        <fullName evidence="6">Glucan 1,4-alpha-glucosidase</fullName>
    </submittedName>
</protein>
<keyword evidence="2" id="KW-0378">Hydrolase</keyword>
<sequence>MADGEAFGWPGLDPTWTSSAKDLVSTPLGASRVWITLGHGILNEVYWPATDRPQIRDLGFLIAGEGWWAEVKRLNRYRISTPGPEIPLARVVHLDERYKLELEFLPLPLRDAVLIRYRLEGLNLRLYALLAPHLGRSGRGNTAWVEDRGLFAAKGTETLALVADAGFSRASAGFVGHSDGWQDFHRNGAMTWTFARAENGNVALMGELAADQGLLALAFSLTPEGAYTLAASSLAEGWQSAREHFIQEWRTWGTGLVLPGGEAGLEAQGKLSAAVLRVHEDRTYPGAVVASLSIPWGDSRDDAGGYHLVWPRDAAEVGFALLASGLTEDARRMLAYLIARQQRDGSWPQNFFLDGTPYWTGIQLDETAFPVLLAAKLKAEGSLGALEPLAGEMVRKAVRYLAVHGPYSPEDRWEENAGANPFTLAVLIAALTAAANLGFLAGAEHDYALSLADNWNARVEEWTYVEGTELDARYGTRGHYVRITPPYETALRGRVEIRNRSGEVLPVRQVLGLEFLYLVRLGLRRADDPRVRDTLRLVDQQLRVETPSGPLYHRYNGDGYGEHADGSPFDGTGIGRLWPLLAGERGHYAVAAGEDPLPYLRAMAQATGPGGLIPEQVWDADPIPERGLYPGKPSGSAMPLVWAHAEFLKLLVAIRIGHAVEWMAPVAARYRQPRIPAVWHWRSDTPFDRLPARSALLVEAPEPFTLHFGFDGWQGVREMPSAALGLGMHGVRLDPRQLRGRRSVEFTRRFAAGWEGHDWQVRLD</sequence>
<dbReference type="KEGG" id="hfv:R50_0451"/>
<evidence type="ECO:0000256" key="2">
    <source>
        <dbReference type="ARBA" id="ARBA00022801"/>
    </source>
</evidence>
<evidence type="ECO:0000313" key="6">
    <source>
        <dbReference type="EMBL" id="CAB1127957.1"/>
    </source>
</evidence>
<dbReference type="Gene3D" id="2.70.98.10">
    <property type="match status" value="1"/>
</dbReference>
<dbReference type="InterPro" id="IPR012341">
    <property type="entry name" value="6hp_glycosidase-like_sf"/>
</dbReference>
<dbReference type="Pfam" id="PF00723">
    <property type="entry name" value="Glyco_hydro_15"/>
    <property type="match status" value="1"/>
</dbReference>
<dbReference type="Proteomes" id="UP000503399">
    <property type="component" value="Chromosome"/>
</dbReference>
<dbReference type="PROSITE" id="PS00820">
    <property type="entry name" value="GLUCOAMYLASE"/>
    <property type="match status" value="1"/>
</dbReference>
<dbReference type="CDD" id="cd07430">
    <property type="entry name" value="GH15_N"/>
    <property type="match status" value="1"/>
</dbReference>
<dbReference type="GO" id="GO:0005975">
    <property type="term" value="P:carbohydrate metabolic process"/>
    <property type="evidence" value="ECO:0007669"/>
    <property type="project" value="InterPro"/>
</dbReference>
<feature type="domain" description="Glucodextranase N-terminal" evidence="5">
    <location>
        <begin position="6"/>
        <end position="252"/>
    </location>
</feature>
<dbReference type="PANTHER" id="PTHR31616:SF0">
    <property type="entry name" value="GLUCAN 1,4-ALPHA-GLUCOSIDASE"/>
    <property type="match status" value="1"/>
</dbReference>
<reference evidence="6 7" key="1">
    <citation type="submission" date="2020-02" db="EMBL/GenBank/DDBJ databases">
        <authorList>
            <person name="Hogendoorn C."/>
        </authorList>
    </citation>
    <scope>NUCLEOTIDE SEQUENCE [LARGE SCALE GENOMIC DNA]</scope>
    <source>
        <strain evidence="6">R501</strain>
    </source>
</reference>
<dbReference type="InterPro" id="IPR014718">
    <property type="entry name" value="GH-type_carb-bd"/>
</dbReference>
<evidence type="ECO:0000259" key="5">
    <source>
        <dbReference type="Pfam" id="PF09137"/>
    </source>
</evidence>
<name>A0A6F8ZDW8_9FIRM</name>
<dbReference type="SUPFAM" id="SSF74650">
    <property type="entry name" value="Galactose mutarotase-like"/>
    <property type="match status" value="1"/>
</dbReference>
<feature type="domain" description="GH15-like" evidence="4">
    <location>
        <begin position="276"/>
        <end position="650"/>
    </location>
</feature>
<proteinExistence type="inferred from homology"/>
<dbReference type="InterPro" id="IPR008928">
    <property type="entry name" value="6-hairpin_glycosidase_sf"/>
</dbReference>
<comment type="similarity">
    <text evidence="1">Belongs to the glycosyl hydrolase 15 family.</text>
</comment>
<dbReference type="GO" id="GO:0030246">
    <property type="term" value="F:carbohydrate binding"/>
    <property type="evidence" value="ECO:0007669"/>
    <property type="project" value="InterPro"/>
</dbReference>